<proteinExistence type="predicted"/>
<evidence type="ECO:0000313" key="3">
    <source>
        <dbReference type="Proteomes" id="UP000467327"/>
    </source>
</evidence>
<dbReference type="Proteomes" id="UP000467327">
    <property type="component" value="Chromosome"/>
</dbReference>
<name>A0AAD1HLX4_9MYCO</name>
<reference evidence="2 3" key="1">
    <citation type="journal article" date="2019" name="Emerg. Microbes Infect.">
        <title>Comprehensive subspecies identification of 175 nontuberculous mycobacteria species based on 7547 genomic profiles.</title>
        <authorList>
            <person name="Matsumoto Y."/>
            <person name="Kinjo T."/>
            <person name="Motooka D."/>
            <person name="Nabeya D."/>
            <person name="Jung N."/>
            <person name="Uechi K."/>
            <person name="Horii T."/>
            <person name="Iida T."/>
            <person name="Fujita J."/>
            <person name="Nakamura S."/>
        </authorList>
    </citation>
    <scope>NUCLEOTIDE SEQUENCE [LARGE SCALE GENOMIC DNA]</scope>
    <source>
        <strain evidence="2 3">JCM 6376</strain>
    </source>
</reference>
<dbReference type="Pfam" id="PF03861">
    <property type="entry name" value="ANTAR"/>
    <property type="match status" value="1"/>
</dbReference>
<keyword evidence="3" id="KW-1185">Reference proteome</keyword>
<gene>
    <name evidence="2" type="ORF">MAIC_21820</name>
</gene>
<organism evidence="2 3">
    <name type="scientific">Mycolicibacterium aichiense</name>
    <dbReference type="NCBI Taxonomy" id="1799"/>
    <lineage>
        <taxon>Bacteria</taxon>
        <taxon>Bacillati</taxon>
        <taxon>Actinomycetota</taxon>
        <taxon>Actinomycetes</taxon>
        <taxon>Mycobacteriales</taxon>
        <taxon>Mycobacteriaceae</taxon>
        <taxon>Mycolicibacterium</taxon>
    </lineage>
</organism>
<dbReference type="GO" id="GO:0003723">
    <property type="term" value="F:RNA binding"/>
    <property type="evidence" value="ECO:0007669"/>
    <property type="project" value="InterPro"/>
</dbReference>
<dbReference type="SUPFAM" id="SSF52172">
    <property type="entry name" value="CheY-like"/>
    <property type="match status" value="1"/>
</dbReference>
<accession>A0AAD1HLX4</accession>
<dbReference type="InterPro" id="IPR005561">
    <property type="entry name" value="ANTAR"/>
</dbReference>
<dbReference type="RefSeq" id="WP_410432627.1">
    <property type="nucleotide sequence ID" value="NZ_AP022561.1"/>
</dbReference>
<protein>
    <recommendedName>
        <fullName evidence="1">ANTAR domain-containing protein</fullName>
    </recommendedName>
</protein>
<dbReference type="InterPro" id="IPR011006">
    <property type="entry name" value="CheY-like_superfamily"/>
</dbReference>
<evidence type="ECO:0000259" key="1">
    <source>
        <dbReference type="PROSITE" id="PS50921"/>
    </source>
</evidence>
<dbReference type="PROSITE" id="PS50921">
    <property type="entry name" value="ANTAR"/>
    <property type="match status" value="1"/>
</dbReference>
<evidence type="ECO:0000313" key="2">
    <source>
        <dbReference type="EMBL" id="BBX07379.1"/>
    </source>
</evidence>
<dbReference type="AlphaFoldDB" id="A0AAD1HLX4"/>
<dbReference type="InterPro" id="IPR036388">
    <property type="entry name" value="WH-like_DNA-bd_sf"/>
</dbReference>
<dbReference type="Gene3D" id="1.10.10.10">
    <property type="entry name" value="Winged helix-like DNA-binding domain superfamily/Winged helix DNA-binding domain"/>
    <property type="match status" value="1"/>
</dbReference>
<feature type="domain" description="ANTAR" evidence="1">
    <location>
        <begin position="13"/>
        <end position="74"/>
    </location>
</feature>
<sequence length="82" mass="9473">MLHHPSWRVWHLSWDAARREHEFQEALASRDIIGQAKGMIMERYSKDANQAFEMLRQLSHDTNVPLAEVAAKIVDAAQAHPR</sequence>
<dbReference type="KEGG" id="maic:MAIC_21820"/>
<dbReference type="EMBL" id="AP022561">
    <property type="protein sequence ID" value="BBX07379.1"/>
    <property type="molecule type" value="Genomic_DNA"/>
</dbReference>
<dbReference type="SMART" id="SM01012">
    <property type="entry name" value="ANTAR"/>
    <property type="match status" value="1"/>
</dbReference>